<comment type="caution">
    <text evidence="3">The sequence shown here is derived from an EMBL/GenBank/DDBJ whole genome shotgun (WGS) entry which is preliminary data.</text>
</comment>
<accession>A0A916QI83</accession>
<name>A0A916QI83_9BACL</name>
<evidence type="ECO:0000256" key="1">
    <source>
        <dbReference type="SAM" id="MobiDB-lite"/>
    </source>
</evidence>
<protein>
    <recommendedName>
        <fullName evidence="5">Polymer-forming protein</fullName>
    </recommendedName>
</protein>
<dbReference type="AlphaFoldDB" id="A0A916QI83"/>
<feature type="compositionally biased region" description="Low complexity" evidence="1">
    <location>
        <begin position="27"/>
        <end position="56"/>
    </location>
</feature>
<evidence type="ECO:0000313" key="3">
    <source>
        <dbReference type="EMBL" id="GFR39468.1"/>
    </source>
</evidence>
<proteinExistence type="predicted"/>
<organism evidence="3 4">
    <name type="scientific">Insulibacter thermoxylanivorax</name>
    <dbReference type="NCBI Taxonomy" id="2749268"/>
    <lineage>
        <taxon>Bacteria</taxon>
        <taxon>Bacillati</taxon>
        <taxon>Bacillota</taxon>
        <taxon>Bacilli</taxon>
        <taxon>Bacillales</taxon>
        <taxon>Paenibacillaceae</taxon>
        <taxon>Insulibacter</taxon>
    </lineage>
</organism>
<feature type="region of interest" description="Disordered" evidence="1">
    <location>
        <begin position="27"/>
        <end position="58"/>
    </location>
</feature>
<evidence type="ECO:0000256" key="2">
    <source>
        <dbReference type="SAM" id="SignalP"/>
    </source>
</evidence>
<reference evidence="3" key="2">
    <citation type="journal article" date="2021" name="Data Brief">
        <title>Draft genome sequence data of the facultative, thermophilic, xylanolytic bacterium Paenibacillus sp. strain DA-C8.</title>
        <authorList>
            <person name="Chhe C."/>
            <person name="Uke A."/>
            <person name="Baramee S."/>
            <person name="Ungkulpasvich U."/>
            <person name="Tachaapaikoon C."/>
            <person name="Pason P."/>
            <person name="Waeonukul R."/>
            <person name="Ratanakhanokchai K."/>
            <person name="Kosugi A."/>
        </authorList>
    </citation>
    <scope>NUCLEOTIDE SEQUENCE</scope>
    <source>
        <strain evidence="3">DA-C8</strain>
    </source>
</reference>
<evidence type="ECO:0008006" key="5">
    <source>
        <dbReference type="Google" id="ProtNLM"/>
    </source>
</evidence>
<dbReference type="Proteomes" id="UP000654993">
    <property type="component" value="Unassembled WGS sequence"/>
</dbReference>
<gene>
    <name evidence="3" type="ORF">PRECH8_27640</name>
</gene>
<keyword evidence="2" id="KW-0732">Signal</keyword>
<reference evidence="3" key="1">
    <citation type="submission" date="2020-08" db="EMBL/GenBank/DDBJ databases">
        <authorList>
            <person name="Uke A."/>
            <person name="Chhe C."/>
            <person name="Baramee S."/>
            <person name="Kosugi A."/>
        </authorList>
    </citation>
    <scope>NUCLEOTIDE SEQUENCE</scope>
    <source>
        <strain evidence="3">DA-C8</strain>
    </source>
</reference>
<dbReference type="EMBL" id="BMAQ01000048">
    <property type="protein sequence ID" value="GFR39468.1"/>
    <property type="molecule type" value="Genomic_DNA"/>
</dbReference>
<sequence length="207" mass="22558">MKMRIALFLIALMAALNLTACGGSDQNTGQNKNAGQNQGQNQGQNKPQNGQNGQDQQDNDVDVVTTASIVSEPDAFINAVSENGTWIIVTLNDITLDEEVIVAGQFHDKGKEENKIYRKIAAYAQDENRTITDSYTITVPRLIVRSENLNFQGGTLKGDVYVQANGFLLHETATVDGNIYFANEEYKESSQIDGNVSGAVEVLQPSE</sequence>
<keyword evidence="4" id="KW-1185">Reference proteome</keyword>
<evidence type="ECO:0000313" key="4">
    <source>
        <dbReference type="Proteomes" id="UP000654993"/>
    </source>
</evidence>
<feature type="chain" id="PRO_5039592591" description="Polymer-forming protein" evidence="2">
    <location>
        <begin position="21"/>
        <end position="207"/>
    </location>
</feature>
<feature type="signal peptide" evidence="2">
    <location>
        <begin position="1"/>
        <end position="20"/>
    </location>
</feature>